<organism evidence="2 3">
    <name type="scientific">Labrys miyagiensis</name>
    <dbReference type="NCBI Taxonomy" id="346912"/>
    <lineage>
        <taxon>Bacteria</taxon>
        <taxon>Pseudomonadati</taxon>
        <taxon>Pseudomonadota</taxon>
        <taxon>Alphaproteobacteria</taxon>
        <taxon>Hyphomicrobiales</taxon>
        <taxon>Xanthobacteraceae</taxon>
        <taxon>Labrys</taxon>
    </lineage>
</organism>
<dbReference type="RefSeq" id="WP_284311479.1">
    <property type="nucleotide sequence ID" value="NZ_BSPC01000014.1"/>
</dbReference>
<gene>
    <name evidence="2" type="ORF">GCM10007874_16270</name>
</gene>
<name>A0ABQ6CIC5_9HYPH</name>
<dbReference type="Pfam" id="PF00480">
    <property type="entry name" value="ROK"/>
    <property type="match status" value="1"/>
</dbReference>
<dbReference type="SUPFAM" id="SSF53067">
    <property type="entry name" value="Actin-like ATPase domain"/>
    <property type="match status" value="1"/>
</dbReference>
<dbReference type="PANTHER" id="PTHR18964:SF149">
    <property type="entry name" value="BIFUNCTIONAL UDP-N-ACETYLGLUCOSAMINE 2-EPIMERASE_N-ACETYLMANNOSAMINE KINASE"/>
    <property type="match status" value="1"/>
</dbReference>
<reference evidence="3" key="1">
    <citation type="journal article" date="2019" name="Int. J. Syst. Evol. Microbiol.">
        <title>The Global Catalogue of Microorganisms (GCM) 10K type strain sequencing project: providing services to taxonomists for standard genome sequencing and annotation.</title>
        <authorList>
            <consortium name="The Broad Institute Genomics Platform"/>
            <consortium name="The Broad Institute Genome Sequencing Center for Infectious Disease"/>
            <person name="Wu L."/>
            <person name="Ma J."/>
        </authorList>
    </citation>
    <scope>NUCLEOTIDE SEQUENCE [LARGE SCALE GENOMIC DNA]</scope>
    <source>
        <strain evidence="3">NBRC 101365</strain>
    </source>
</reference>
<dbReference type="InterPro" id="IPR043129">
    <property type="entry name" value="ATPase_NBD"/>
</dbReference>
<dbReference type="Gene3D" id="3.30.420.40">
    <property type="match status" value="2"/>
</dbReference>
<protein>
    <recommendedName>
        <fullName evidence="4">Polyphosphate glucokinase</fullName>
    </recommendedName>
</protein>
<comment type="caution">
    <text evidence="2">The sequence shown here is derived from an EMBL/GenBank/DDBJ whole genome shotgun (WGS) entry which is preliminary data.</text>
</comment>
<dbReference type="PANTHER" id="PTHR18964">
    <property type="entry name" value="ROK (REPRESSOR, ORF, KINASE) FAMILY"/>
    <property type="match status" value="1"/>
</dbReference>
<dbReference type="Proteomes" id="UP001156882">
    <property type="component" value="Unassembled WGS sequence"/>
</dbReference>
<evidence type="ECO:0000313" key="2">
    <source>
        <dbReference type="EMBL" id="GLS18610.1"/>
    </source>
</evidence>
<comment type="similarity">
    <text evidence="1">Belongs to the ROK (NagC/XylR) family.</text>
</comment>
<dbReference type="EMBL" id="BSPC01000014">
    <property type="protein sequence ID" value="GLS18610.1"/>
    <property type="molecule type" value="Genomic_DNA"/>
</dbReference>
<evidence type="ECO:0008006" key="4">
    <source>
        <dbReference type="Google" id="ProtNLM"/>
    </source>
</evidence>
<keyword evidence="3" id="KW-1185">Reference proteome</keyword>
<accession>A0ABQ6CIC5</accession>
<dbReference type="CDD" id="cd24058">
    <property type="entry name" value="ASKHA_NBD_ROK_PPGK"/>
    <property type="match status" value="1"/>
</dbReference>
<evidence type="ECO:0000256" key="1">
    <source>
        <dbReference type="ARBA" id="ARBA00006479"/>
    </source>
</evidence>
<sequence>MASANTDILAIDIGGTGLKAAIIDANGKMKGDRVRVPTPHPCPPTLLVDTLAQLVAPLPAYGRVSVGFPGVVRHGKILTAPHLSPEGWDNFPLGAKLSAKLGKPVRVINDAEVQGLGLIKGKGIELALTLGTGAGTAVFRDGELMPHMELAHHPITKNKTYDDYIGEAARAKIGSKRWNKRVKYITEVLFTLFHFDHLYLGGGNTKHLKVEFPKNITVGSNDAGLDGGAALWRLKNYWSTEEAPPAPAKGAKA</sequence>
<dbReference type="InterPro" id="IPR000600">
    <property type="entry name" value="ROK"/>
</dbReference>
<evidence type="ECO:0000313" key="3">
    <source>
        <dbReference type="Proteomes" id="UP001156882"/>
    </source>
</evidence>
<proteinExistence type="inferred from homology"/>